<dbReference type="Proteomes" id="UP000078492">
    <property type="component" value="Unassembled WGS sequence"/>
</dbReference>
<proteinExistence type="predicted"/>
<protein>
    <submittedName>
        <fullName evidence="2">Uncharacterized protein</fullName>
    </submittedName>
</protein>
<dbReference type="AlphaFoldDB" id="A0A195DLL0"/>
<keyword evidence="3" id="KW-1185">Reference proteome</keyword>
<sequence>MGERTGTRKREVGRSARKSASETTRDRPTRGQDAEVADRGVVGRNDTRGINNSQETPYKLVRADDVTCLRREGPLSLASQDLDKRVPSEGEWAAGEAGISYLQLATLRLSGRFSSSTIPVPLFARRNLINARKRTNSTDRASLKIKTRSTRRIRVWCLKDSGWEPIFPRGWNKVEGEVEEGVVVSSVSACGRWGGCGQSRGRMGWDTDGTDRTIPSIVVSIYAGVSTEALKPRSSNLPVRLKLLSSYPRPSTRAGVFWTLVDRSLLAVEFQTLGPVTELAGQIQAMHNNRSPRKLWGRMVSGRIKQGGST</sequence>
<organism evidence="2 3">
    <name type="scientific">Trachymyrmex cornetzi</name>
    <dbReference type="NCBI Taxonomy" id="471704"/>
    <lineage>
        <taxon>Eukaryota</taxon>
        <taxon>Metazoa</taxon>
        <taxon>Ecdysozoa</taxon>
        <taxon>Arthropoda</taxon>
        <taxon>Hexapoda</taxon>
        <taxon>Insecta</taxon>
        <taxon>Pterygota</taxon>
        <taxon>Neoptera</taxon>
        <taxon>Endopterygota</taxon>
        <taxon>Hymenoptera</taxon>
        <taxon>Apocrita</taxon>
        <taxon>Aculeata</taxon>
        <taxon>Formicoidea</taxon>
        <taxon>Formicidae</taxon>
        <taxon>Myrmicinae</taxon>
        <taxon>Trachymyrmex</taxon>
    </lineage>
</organism>
<evidence type="ECO:0000313" key="2">
    <source>
        <dbReference type="EMBL" id="KYN13379.1"/>
    </source>
</evidence>
<name>A0A195DLL0_9HYME</name>
<accession>A0A195DLL0</accession>
<dbReference type="EMBL" id="KQ980765">
    <property type="protein sequence ID" value="KYN13379.1"/>
    <property type="molecule type" value="Genomic_DNA"/>
</dbReference>
<reference evidence="2 3" key="1">
    <citation type="submission" date="2015-09" db="EMBL/GenBank/DDBJ databases">
        <title>Trachymyrmex cornetzi WGS genome.</title>
        <authorList>
            <person name="Nygaard S."/>
            <person name="Hu H."/>
            <person name="Boomsma J."/>
            <person name="Zhang G."/>
        </authorList>
    </citation>
    <scope>NUCLEOTIDE SEQUENCE [LARGE SCALE GENOMIC DNA]</scope>
    <source>
        <strain evidence="2">Tcor2-1</strain>
        <tissue evidence="2">Whole body</tissue>
    </source>
</reference>
<gene>
    <name evidence="2" type="ORF">ALC57_14392</name>
</gene>
<evidence type="ECO:0000313" key="3">
    <source>
        <dbReference type="Proteomes" id="UP000078492"/>
    </source>
</evidence>
<evidence type="ECO:0000256" key="1">
    <source>
        <dbReference type="SAM" id="MobiDB-lite"/>
    </source>
</evidence>
<feature type="compositionally biased region" description="Basic and acidic residues" evidence="1">
    <location>
        <begin position="1"/>
        <end position="38"/>
    </location>
</feature>
<feature type="region of interest" description="Disordered" evidence="1">
    <location>
        <begin position="1"/>
        <end position="56"/>
    </location>
</feature>